<sequence length="73" mass="8205">MQFQKPDKSSLASRLPHVAKHQRSLVPADVPRTFCGFFGSLSGASHWPPNFLNELRTDLRFLPPIASNMEIDV</sequence>
<accession>A0A9P9YAQ4</accession>
<name>A0A9P9YAQ4_9MUSC</name>
<comment type="caution">
    <text evidence="1">The sequence shown here is derived from an EMBL/GenBank/DDBJ whole genome shotgun (WGS) entry which is preliminary data.</text>
</comment>
<evidence type="ECO:0000313" key="1">
    <source>
        <dbReference type="EMBL" id="KAI8033195.1"/>
    </source>
</evidence>
<organism evidence="1 2">
    <name type="scientific">Drosophila gunungcola</name>
    <name type="common">fruit fly</name>
    <dbReference type="NCBI Taxonomy" id="103775"/>
    <lineage>
        <taxon>Eukaryota</taxon>
        <taxon>Metazoa</taxon>
        <taxon>Ecdysozoa</taxon>
        <taxon>Arthropoda</taxon>
        <taxon>Hexapoda</taxon>
        <taxon>Insecta</taxon>
        <taxon>Pterygota</taxon>
        <taxon>Neoptera</taxon>
        <taxon>Endopterygota</taxon>
        <taxon>Diptera</taxon>
        <taxon>Brachycera</taxon>
        <taxon>Muscomorpha</taxon>
        <taxon>Ephydroidea</taxon>
        <taxon>Drosophilidae</taxon>
        <taxon>Drosophila</taxon>
        <taxon>Sophophora</taxon>
    </lineage>
</organism>
<reference evidence="1" key="1">
    <citation type="journal article" date="2023" name="Genome Biol. Evol.">
        <title>Long-read-based Genome Assembly of Drosophila gunungcola Reveals Fewer Chemosensory Genes in Flower-breeding Species.</title>
        <authorList>
            <person name="Negi A."/>
            <person name="Liao B.Y."/>
            <person name="Yeh S.D."/>
        </authorList>
    </citation>
    <scope>NUCLEOTIDE SEQUENCE</scope>
    <source>
        <strain evidence="1">Sukarami</strain>
    </source>
</reference>
<gene>
    <name evidence="1" type="ORF">M5D96_014053</name>
</gene>
<dbReference type="Proteomes" id="UP001059596">
    <property type="component" value="Unassembled WGS sequence"/>
</dbReference>
<keyword evidence="2" id="KW-1185">Reference proteome</keyword>
<evidence type="ECO:0000313" key="2">
    <source>
        <dbReference type="Proteomes" id="UP001059596"/>
    </source>
</evidence>
<dbReference type="AlphaFoldDB" id="A0A9P9YAQ4"/>
<protein>
    <submittedName>
        <fullName evidence="1">Uncharacterized protein</fullName>
    </submittedName>
</protein>
<proteinExistence type="predicted"/>
<dbReference type="EMBL" id="JAMKOV010000169">
    <property type="protein sequence ID" value="KAI8033195.1"/>
    <property type="molecule type" value="Genomic_DNA"/>
</dbReference>